<evidence type="ECO:0000313" key="2">
    <source>
        <dbReference type="Proteomes" id="UP000663193"/>
    </source>
</evidence>
<accession>A0A7U2I193</accession>
<proteinExistence type="predicted"/>
<evidence type="ECO:0000313" key="1">
    <source>
        <dbReference type="EMBL" id="QRC98084.1"/>
    </source>
</evidence>
<name>A0A7U2I193_PHANO</name>
<reference evidence="2" key="1">
    <citation type="journal article" date="2021" name="BMC Genomics">
        <title>Chromosome-level genome assembly and manually-curated proteome of model necrotroph Parastagonospora nodorum Sn15 reveals a genome-wide trove of candidate effector homologs, and redundancy of virulence-related functions within an accessory chromosome.</title>
        <authorList>
            <person name="Bertazzoni S."/>
            <person name="Jones D.A.B."/>
            <person name="Phan H.T."/>
            <person name="Tan K.-C."/>
            <person name="Hane J.K."/>
        </authorList>
    </citation>
    <scope>NUCLEOTIDE SEQUENCE [LARGE SCALE GENOMIC DNA]</scope>
    <source>
        <strain evidence="2">SN15 / ATCC MYA-4574 / FGSC 10173)</strain>
    </source>
</reference>
<dbReference type="Proteomes" id="UP000663193">
    <property type="component" value="Chromosome 8"/>
</dbReference>
<organism evidence="1 2">
    <name type="scientific">Phaeosphaeria nodorum (strain SN15 / ATCC MYA-4574 / FGSC 10173)</name>
    <name type="common">Glume blotch fungus</name>
    <name type="synonym">Parastagonospora nodorum</name>
    <dbReference type="NCBI Taxonomy" id="321614"/>
    <lineage>
        <taxon>Eukaryota</taxon>
        <taxon>Fungi</taxon>
        <taxon>Dikarya</taxon>
        <taxon>Ascomycota</taxon>
        <taxon>Pezizomycotina</taxon>
        <taxon>Dothideomycetes</taxon>
        <taxon>Pleosporomycetidae</taxon>
        <taxon>Pleosporales</taxon>
        <taxon>Pleosporineae</taxon>
        <taxon>Phaeosphaeriaceae</taxon>
        <taxon>Parastagonospora</taxon>
    </lineage>
</organism>
<keyword evidence="2" id="KW-1185">Reference proteome</keyword>
<protein>
    <submittedName>
        <fullName evidence="1">Uncharacterized protein</fullName>
    </submittedName>
</protein>
<dbReference type="AlphaFoldDB" id="A0A7U2I193"/>
<gene>
    <name evidence="1" type="ORF">JI435_411420</name>
</gene>
<sequence length="59" mass="6782">MGEIATTVQPMFITTVTQLRRTQQFDRLYQLNDSPSLCQNPQSWNTLGSCLNHDQPISR</sequence>
<dbReference type="VEuPathDB" id="FungiDB:JI435_411420"/>
<dbReference type="EMBL" id="CP069030">
    <property type="protein sequence ID" value="QRC98084.1"/>
    <property type="molecule type" value="Genomic_DNA"/>
</dbReference>